<sequence length="71" mass="8376">MDFLKILSQFNPIKINIRSDEGEYSPRPSITIQQRTMRMEMDSLIFGFLGFPIVIESKLYYKSMLGHLFNQ</sequence>
<proteinExistence type="predicted"/>
<gene>
    <name evidence="1" type="ORF">METZ01_LOCUS177792</name>
</gene>
<evidence type="ECO:0000313" key="1">
    <source>
        <dbReference type="EMBL" id="SVB24938.1"/>
    </source>
</evidence>
<dbReference type="AlphaFoldDB" id="A0A382CFH1"/>
<accession>A0A382CFH1</accession>
<organism evidence="1">
    <name type="scientific">marine metagenome</name>
    <dbReference type="NCBI Taxonomy" id="408172"/>
    <lineage>
        <taxon>unclassified sequences</taxon>
        <taxon>metagenomes</taxon>
        <taxon>ecological metagenomes</taxon>
    </lineage>
</organism>
<dbReference type="EMBL" id="UINC01034307">
    <property type="protein sequence ID" value="SVB24938.1"/>
    <property type="molecule type" value="Genomic_DNA"/>
</dbReference>
<protein>
    <submittedName>
        <fullName evidence="1">Uncharacterized protein</fullName>
    </submittedName>
</protein>
<name>A0A382CFH1_9ZZZZ</name>
<reference evidence="1" key="1">
    <citation type="submission" date="2018-05" db="EMBL/GenBank/DDBJ databases">
        <authorList>
            <person name="Lanie J.A."/>
            <person name="Ng W.-L."/>
            <person name="Kazmierczak K.M."/>
            <person name="Andrzejewski T.M."/>
            <person name="Davidsen T.M."/>
            <person name="Wayne K.J."/>
            <person name="Tettelin H."/>
            <person name="Glass J.I."/>
            <person name="Rusch D."/>
            <person name="Podicherti R."/>
            <person name="Tsui H.-C.T."/>
            <person name="Winkler M.E."/>
        </authorList>
    </citation>
    <scope>NUCLEOTIDE SEQUENCE</scope>
</reference>